<feature type="transmembrane region" description="Helical" evidence="1">
    <location>
        <begin position="120"/>
        <end position="145"/>
    </location>
</feature>
<dbReference type="AlphaFoldDB" id="A0A6J4M8Z8"/>
<feature type="transmembrane region" description="Helical" evidence="1">
    <location>
        <begin position="190"/>
        <end position="211"/>
    </location>
</feature>
<accession>A0A6J4M8Z8</accession>
<evidence type="ECO:0000256" key="1">
    <source>
        <dbReference type="SAM" id="Phobius"/>
    </source>
</evidence>
<protein>
    <submittedName>
        <fullName evidence="2">Uncharacterized protein</fullName>
    </submittedName>
</protein>
<keyword evidence="1" id="KW-0472">Membrane</keyword>
<reference evidence="2" key="1">
    <citation type="submission" date="2020-02" db="EMBL/GenBank/DDBJ databases">
        <authorList>
            <person name="Meier V. D."/>
        </authorList>
    </citation>
    <scope>NUCLEOTIDE SEQUENCE</scope>
    <source>
        <strain evidence="2">AVDCRST_MAG46</strain>
    </source>
</reference>
<feature type="transmembrane region" description="Helical" evidence="1">
    <location>
        <begin position="237"/>
        <end position="257"/>
    </location>
</feature>
<keyword evidence="1" id="KW-1133">Transmembrane helix</keyword>
<dbReference type="EMBL" id="CADCUD010000185">
    <property type="protein sequence ID" value="CAA9352856.1"/>
    <property type="molecule type" value="Genomic_DNA"/>
</dbReference>
<organism evidence="2">
    <name type="scientific">uncultured Nocardioidaceae bacterium</name>
    <dbReference type="NCBI Taxonomy" id="253824"/>
    <lineage>
        <taxon>Bacteria</taxon>
        <taxon>Bacillati</taxon>
        <taxon>Actinomycetota</taxon>
        <taxon>Actinomycetes</taxon>
        <taxon>Propionibacteriales</taxon>
        <taxon>Nocardioidaceae</taxon>
        <taxon>environmental samples</taxon>
    </lineage>
</organism>
<keyword evidence="1" id="KW-0812">Transmembrane</keyword>
<feature type="transmembrane region" description="Helical" evidence="1">
    <location>
        <begin position="165"/>
        <end position="183"/>
    </location>
</feature>
<name>A0A6J4M8Z8_9ACTN</name>
<proteinExistence type="predicted"/>
<feature type="transmembrane region" description="Helical" evidence="1">
    <location>
        <begin position="42"/>
        <end position="63"/>
    </location>
</feature>
<evidence type="ECO:0000313" key="2">
    <source>
        <dbReference type="EMBL" id="CAA9352856.1"/>
    </source>
</evidence>
<gene>
    <name evidence="2" type="ORF">AVDCRST_MAG46-2698</name>
</gene>
<feature type="transmembrane region" description="Helical" evidence="1">
    <location>
        <begin position="83"/>
        <end position="108"/>
    </location>
</feature>
<sequence>MSTLTTTAPGPPVTSSPPIAAVPFSRLLKVELRKTTNTRAGFWLLVAIGVITAAVIAIFLFAAEADELTFETFLLVTMTPQGFLLPVMAILAVTAEWSQRTGLVTFTLEPSRMRVTAAKLVAVTLLGLGAIALALALAAVGNVLGMSLQDGAGDWDVTGAYLRDFTVLQLASLAQGFAFGLLLMHSAAAIVLYFVLPTVWSVLFLLVDWLADIAPWVDLATAADPIMRGQSLNGDDWLHVAVAGTLWVLLPLALGLVRLTRSEVKSS</sequence>